<sequence>MHLHAKVRPPRIPYAGECACAEARPIAVYETSLHLSVLFKSPAQTTSTLSHLFPAFYVALAHARTPTSTSRTPEHDASTQPPPTALASTLIFLLHHLVSTYPSQLSFHTQLRQLHPALEQLLRAPLATAPSSGPGTPSPTPQPEPASQPADRRRRFVSDAGVGQSPYDWLAALARCLRRRDYARLGVLTEHAAFGRFVEVNLNASINTDEDRRDLAEEAIQVLVDSLLEKARGPTWNVLRTAYREVHLRAAPTGANLGDTTAAWLARSLVLRATSAGGEVLHGGDTGYDAVTAWLEERSTKGEARRKEGEGMEGRWILVKA</sequence>
<name>A0A1M2VPG6_TRAPU</name>
<feature type="region of interest" description="Disordered" evidence="1">
    <location>
        <begin position="127"/>
        <end position="159"/>
    </location>
</feature>
<reference evidence="2 3" key="1">
    <citation type="submission" date="2016-10" db="EMBL/GenBank/DDBJ databases">
        <title>Genome sequence of the basidiomycete white-rot fungus Trametes pubescens.</title>
        <authorList>
            <person name="Makela M.R."/>
            <person name="Granchi Z."/>
            <person name="Peng M."/>
            <person name="De Vries R.P."/>
            <person name="Grigoriev I."/>
            <person name="Riley R."/>
            <person name="Hilden K."/>
        </authorList>
    </citation>
    <scope>NUCLEOTIDE SEQUENCE [LARGE SCALE GENOMIC DNA]</scope>
    <source>
        <strain evidence="2 3">FBCC735</strain>
    </source>
</reference>
<dbReference type="EMBL" id="MNAD01000917">
    <property type="protein sequence ID" value="OJT09440.1"/>
    <property type="molecule type" value="Genomic_DNA"/>
</dbReference>
<dbReference type="OrthoDB" id="2100128at2759"/>
<comment type="caution">
    <text evidence="2">The sequence shown here is derived from an EMBL/GenBank/DDBJ whole genome shotgun (WGS) entry which is preliminary data.</text>
</comment>
<evidence type="ECO:0000313" key="2">
    <source>
        <dbReference type="EMBL" id="OJT09440.1"/>
    </source>
</evidence>
<evidence type="ECO:0000313" key="3">
    <source>
        <dbReference type="Proteomes" id="UP000184267"/>
    </source>
</evidence>
<dbReference type="AlphaFoldDB" id="A0A1M2VPG6"/>
<organism evidence="2 3">
    <name type="scientific">Trametes pubescens</name>
    <name type="common">White-rot fungus</name>
    <dbReference type="NCBI Taxonomy" id="154538"/>
    <lineage>
        <taxon>Eukaryota</taxon>
        <taxon>Fungi</taxon>
        <taxon>Dikarya</taxon>
        <taxon>Basidiomycota</taxon>
        <taxon>Agaricomycotina</taxon>
        <taxon>Agaricomycetes</taxon>
        <taxon>Polyporales</taxon>
        <taxon>Polyporaceae</taxon>
        <taxon>Trametes</taxon>
    </lineage>
</organism>
<proteinExistence type="predicted"/>
<feature type="compositionally biased region" description="Pro residues" evidence="1">
    <location>
        <begin position="136"/>
        <end position="146"/>
    </location>
</feature>
<dbReference type="STRING" id="154538.A0A1M2VPG6"/>
<gene>
    <name evidence="2" type="ORF">TRAPUB_14103</name>
</gene>
<accession>A0A1M2VPG6</accession>
<evidence type="ECO:0000256" key="1">
    <source>
        <dbReference type="SAM" id="MobiDB-lite"/>
    </source>
</evidence>
<dbReference type="OMA" id="FKVQEEY"/>
<protein>
    <submittedName>
        <fullName evidence="2">Uncharacterized protein</fullName>
    </submittedName>
</protein>
<dbReference type="Proteomes" id="UP000184267">
    <property type="component" value="Unassembled WGS sequence"/>
</dbReference>
<keyword evidence="3" id="KW-1185">Reference proteome</keyword>